<dbReference type="GO" id="GO:0006508">
    <property type="term" value="P:proteolysis"/>
    <property type="evidence" value="ECO:0007669"/>
    <property type="project" value="UniProtKB-KW"/>
</dbReference>
<proteinExistence type="inferred from homology"/>
<dbReference type="InterPro" id="IPR023827">
    <property type="entry name" value="Peptidase_S8_Asp-AS"/>
</dbReference>
<organism evidence="9 10">
    <name type="scientific">Nadsonia fulvescens var. elongata DSM 6958</name>
    <dbReference type="NCBI Taxonomy" id="857566"/>
    <lineage>
        <taxon>Eukaryota</taxon>
        <taxon>Fungi</taxon>
        <taxon>Dikarya</taxon>
        <taxon>Ascomycota</taxon>
        <taxon>Saccharomycotina</taxon>
        <taxon>Dipodascomycetes</taxon>
        <taxon>Dipodascales</taxon>
        <taxon>Dipodascales incertae sedis</taxon>
        <taxon>Nadsonia</taxon>
    </lineage>
</organism>
<dbReference type="InterPro" id="IPR000209">
    <property type="entry name" value="Peptidase_S8/S53_dom"/>
</dbReference>
<feature type="domain" description="Peptidase S8/S53" evidence="7">
    <location>
        <begin position="150"/>
        <end position="382"/>
    </location>
</feature>
<evidence type="ECO:0000256" key="6">
    <source>
        <dbReference type="RuleBase" id="RU003355"/>
    </source>
</evidence>
<dbReference type="InterPro" id="IPR015500">
    <property type="entry name" value="Peptidase_S8_subtilisin-rel"/>
</dbReference>
<evidence type="ECO:0000256" key="4">
    <source>
        <dbReference type="ARBA" id="ARBA00022825"/>
    </source>
</evidence>
<evidence type="ECO:0000256" key="3">
    <source>
        <dbReference type="ARBA" id="ARBA00022801"/>
    </source>
</evidence>
<accession>A0A1E3PH86</accession>
<dbReference type="PROSITE" id="PS00138">
    <property type="entry name" value="SUBTILASE_SER"/>
    <property type="match status" value="1"/>
</dbReference>
<feature type="domain" description="Inhibitor I9" evidence="8">
    <location>
        <begin position="26"/>
        <end position="114"/>
    </location>
</feature>
<protein>
    <submittedName>
        <fullName evidence="9">Subtilisin-like protein</fullName>
    </submittedName>
</protein>
<evidence type="ECO:0000256" key="2">
    <source>
        <dbReference type="ARBA" id="ARBA00022670"/>
    </source>
</evidence>
<dbReference type="OrthoDB" id="206201at2759"/>
<feature type="active site" description="Charge relay system" evidence="5">
    <location>
        <position position="159"/>
    </location>
</feature>
<dbReference type="SUPFAM" id="SSF52743">
    <property type="entry name" value="Subtilisin-like"/>
    <property type="match status" value="1"/>
</dbReference>
<keyword evidence="4 5" id="KW-0720">Serine protease</keyword>
<dbReference type="PANTHER" id="PTHR43806">
    <property type="entry name" value="PEPTIDASE S8"/>
    <property type="match status" value="1"/>
</dbReference>
<sequence length="402" mass="43226">MEAQELANNNVATLHTEVTDNLSPASYIVILKEGRKISKRDLDSDWLSNTVKRSTLNGISKQEEFKRSVKGYWSFDNSNDAVLHGFHGAFSSEILDLISDSKDVISIEPDTIERAHNFVYSQQNASWGLSRLSHKTDNADSDYLFREPGGQNTTIYIVDSGVRTTHKQFGGRAFWGANFIDNSDNDDSGHGTHVAGIAASHTFGASKFSRIVAIKVFNNEEQGNISGFLSALSWIYQNHEDTKHGRGVINYSGGGQVSPAKKAAIEKLVGKGLVFVTSAGNSAESSCNQGPADCGNIDGSITVAALTKDNKSAEFTNFGTCVDVYAPGVDILSSYNTDDSATAFLTGTSMSSPYVAGLASYFLSVNSSLTPAQVEKMITKTNMGGVFDLPIDTVNAIAYNGM</sequence>
<evidence type="ECO:0000256" key="5">
    <source>
        <dbReference type="PROSITE-ProRule" id="PRU01240"/>
    </source>
</evidence>
<evidence type="ECO:0000259" key="8">
    <source>
        <dbReference type="Pfam" id="PF05922"/>
    </source>
</evidence>
<dbReference type="PANTHER" id="PTHR43806:SF11">
    <property type="entry name" value="CEREVISIN-RELATED"/>
    <property type="match status" value="1"/>
</dbReference>
<keyword evidence="3 5" id="KW-0378">Hydrolase</keyword>
<dbReference type="CDD" id="cd04077">
    <property type="entry name" value="Peptidases_S8_PCSK9_ProteinaseK_like"/>
    <property type="match status" value="1"/>
</dbReference>
<dbReference type="PRINTS" id="PR00723">
    <property type="entry name" value="SUBTILISIN"/>
</dbReference>
<dbReference type="InterPro" id="IPR023828">
    <property type="entry name" value="Peptidase_S8_Ser-AS"/>
</dbReference>
<comment type="similarity">
    <text evidence="1 5 6">Belongs to the peptidase S8 family.</text>
</comment>
<dbReference type="InterPro" id="IPR036852">
    <property type="entry name" value="Peptidase_S8/S53_dom_sf"/>
</dbReference>
<evidence type="ECO:0000313" key="9">
    <source>
        <dbReference type="EMBL" id="ODQ64775.1"/>
    </source>
</evidence>
<dbReference type="InterPro" id="IPR050131">
    <property type="entry name" value="Peptidase_S8_subtilisin-like"/>
</dbReference>
<dbReference type="EMBL" id="KV454411">
    <property type="protein sequence ID" value="ODQ64775.1"/>
    <property type="molecule type" value="Genomic_DNA"/>
</dbReference>
<dbReference type="PROSITE" id="PS00137">
    <property type="entry name" value="SUBTILASE_HIS"/>
    <property type="match status" value="1"/>
</dbReference>
<dbReference type="Gene3D" id="3.40.50.200">
    <property type="entry name" value="Peptidase S8/S53 domain"/>
    <property type="match status" value="1"/>
</dbReference>
<dbReference type="FunFam" id="3.40.50.200:FF:000007">
    <property type="entry name" value="Subtilisin-like serine protease"/>
    <property type="match status" value="1"/>
</dbReference>
<dbReference type="Proteomes" id="UP000095009">
    <property type="component" value="Unassembled WGS sequence"/>
</dbReference>
<name>A0A1E3PH86_9ASCO</name>
<dbReference type="PROSITE" id="PS00136">
    <property type="entry name" value="SUBTILASE_ASP"/>
    <property type="match status" value="1"/>
</dbReference>
<dbReference type="InterPro" id="IPR022398">
    <property type="entry name" value="Peptidase_S8_His-AS"/>
</dbReference>
<dbReference type="PROSITE" id="PS51892">
    <property type="entry name" value="SUBTILASE"/>
    <property type="match status" value="1"/>
</dbReference>
<keyword evidence="2 5" id="KW-0645">Protease</keyword>
<reference evidence="9 10" key="1">
    <citation type="journal article" date="2016" name="Proc. Natl. Acad. Sci. U.S.A.">
        <title>Comparative genomics of biotechnologically important yeasts.</title>
        <authorList>
            <person name="Riley R."/>
            <person name="Haridas S."/>
            <person name="Wolfe K.H."/>
            <person name="Lopes M.R."/>
            <person name="Hittinger C.T."/>
            <person name="Goeker M."/>
            <person name="Salamov A.A."/>
            <person name="Wisecaver J.H."/>
            <person name="Long T.M."/>
            <person name="Calvey C.H."/>
            <person name="Aerts A.L."/>
            <person name="Barry K.W."/>
            <person name="Choi C."/>
            <person name="Clum A."/>
            <person name="Coughlan A.Y."/>
            <person name="Deshpande S."/>
            <person name="Douglass A.P."/>
            <person name="Hanson S.J."/>
            <person name="Klenk H.-P."/>
            <person name="LaButti K.M."/>
            <person name="Lapidus A."/>
            <person name="Lindquist E.A."/>
            <person name="Lipzen A.M."/>
            <person name="Meier-Kolthoff J.P."/>
            <person name="Ohm R.A."/>
            <person name="Otillar R.P."/>
            <person name="Pangilinan J.L."/>
            <person name="Peng Y."/>
            <person name="Rokas A."/>
            <person name="Rosa C.A."/>
            <person name="Scheuner C."/>
            <person name="Sibirny A.A."/>
            <person name="Slot J.C."/>
            <person name="Stielow J.B."/>
            <person name="Sun H."/>
            <person name="Kurtzman C.P."/>
            <person name="Blackwell M."/>
            <person name="Grigoriev I.V."/>
            <person name="Jeffries T.W."/>
        </authorList>
    </citation>
    <scope>NUCLEOTIDE SEQUENCE [LARGE SCALE GENOMIC DNA]</scope>
    <source>
        <strain evidence="9 10">DSM 6958</strain>
    </source>
</reference>
<gene>
    <name evidence="9" type="ORF">NADFUDRAFT_47354</name>
</gene>
<evidence type="ECO:0000259" key="7">
    <source>
        <dbReference type="Pfam" id="PF00082"/>
    </source>
</evidence>
<dbReference type="InterPro" id="IPR010259">
    <property type="entry name" value="S8pro/Inhibitor_I9"/>
</dbReference>
<keyword evidence="10" id="KW-1185">Reference proteome</keyword>
<dbReference type="GO" id="GO:0004252">
    <property type="term" value="F:serine-type endopeptidase activity"/>
    <property type="evidence" value="ECO:0007669"/>
    <property type="project" value="UniProtKB-UniRule"/>
</dbReference>
<feature type="active site" description="Charge relay system" evidence="5">
    <location>
        <position position="190"/>
    </location>
</feature>
<feature type="active site" description="Charge relay system" evidence="5">
    <location>
        <position position="349"/>
    </location>
</feature>
<dbReference type="AlphaFoldDB" id="A0A1E3PH86"/>
<dbReference type="Pfam" id="PF00082">
    <property type="entry name" value="Peptidase_S8"/>
    <property type="match status" value="1"/>
</dbReference>
<evidence type="ECO:0000256" key="1">
    <source>
        <dbReference type="ARBA" id="ARBA00011073"/>
    </source>
</evidence>
<dbReference type="STRING" id="857566.A0A1E3PH86"/>
<evidence type="ECO:0000313" key="10">
    <source>
        <dbReference type="Proteomes" id="UP000095009"/>
    </source>
</evidence>
<dbReference type="Pfam" id="PF05922">
    <property type="entry name" value="Inhibitor_I9"/>
    <property type="match status" value="1"/>
</dbReference>
<dbReference type="InterPro" id="IPR034193">
    <property type="entry name" value="PCSK9_ProteinaseK-like"/>
</dbReference>